<evidence type="ECO:0008006" key="2">
    <source>
        <dbReference type="Google" id="ProtNLM"/>
    </source>
</evidence>
<dbReference type="CDD" id="cd18687">
    <property type="entry name" value="PIN_VapC-like"/>
    <property type="match status" value="1"/>
</dbReference>
<organism evidence="1">
    <name type="scientific">Candidatus Kentrum sp. DK</name>
    <dbReference type="NCBI Taxonomy" id="2126562"/>
    <lineage>
        <taxon>Bacteria</taxon>
        <taxon>Pseudomonadati</taxon>
        <taxon>Pseudomonadota</taxon>
        <taxon>Gammaproteobacteria</taxon>
        <taxon>Candidatus Kentrum</taxon>
    </lineage>
</organism>
<gene>
    <name evidence="1" type="ORF">BECKDK2373B_GA0170837_106722</name>
</gene>
<proteinExistence type="predicted"/>
<reference evidence="1" key="1">
    <citation type="submission" date="2019-02" db="EMBL/GenBank/DDBJ databases">
        <authorList>
            <person name="Gruber-Vodicka R. H."/>
            <person name="Seah K. B. B."/>
        </authorList>
    </citation>
    <scope>NUCLEOTIDE SEQUENCE</scope>
    <source>
        <strain evidence="1">BECK_DK47</strain>
    </source>
</reference>
<sequence length="153" mass="17534">MKIQRVYTDTSVIGGCFDEEFAPWSNGLVEDFRLGKLKPVVSELVSAEIEDAPEQVKNKYAEILTLSPEILEINEQVFTLADIYQERNILTPKFYDDGVHIASASVAEIDVLVSWNFKHIVHFDKIRMFNTVNLELGYKQLQIYSPREVTTYG</sequence>
<evidence type="ECO:0000313" key="1">
    <source>
        <dbReference type="EMBL" id="VFJ57603.1"/>
    </source>
</evidence>
<dbReference type="InterPro" id="IPR029060">
    <property type="entry name" value="PIN-like_dom_sf"/>
</dbReference>
<dbReference type="AlphaFoldDB" id="A0A450SUC5"/>
<protein>
    <recommendedName>
        <fullName evidence="2">PIN domain-containing protein</fullName>
    </recommendedName>
</protein>
<name>A0A450SUC5_9GAMM</name>
<dbReference type="EMBL" id="CAADEX010000067">
    <property type="protein sequence ID" value="VFJ57603.1"/>
    <property type="molecule type" value="Genomic_DNA"/>
</dbReference>
<dbReference type="SUPFAM" id="SSF88723">
    <property type="entry name" value="PIN domain-like"/>
    <property type="match status" value="1"/>
</dbReference>
<accession>A0A450SUC5</accession>